<keyword evidence="5" id="KW-0503">Monooxygenase</keyword>
<keyword evidence="8" id="KW-1185">Reference proteome</keyword>
<keyword evidence="4" id="KW-0560">Oxidoreductase</keyword>
<comment type="similarity">
    <text evidence="1">Belongs to the paxM FAD-dependent monooxygenase family.</text>
</comment>
<dbReference type="PRINTS" id="PR00420">
    <property type="entry name" value="RNGMNOXGNASE"/>
</dbReference>
<dbReference type="PANTHER" id="PTHR13789:SF309">
    <property type="entry name" value="PUTATIVE (AFU_ORTHOLOGUE AFUA_6G14510)-RELATED"/>
    <property type="match status" value="1"/>
</dbReference>
<evidence type="ECO:0000256" key="2">
    <source>
        <dbReference type="ARBA" id="ARBA00022630"/>
    </source>
</evidence>
<dbReference type="Pfam" id="PF01494">
    <property type="entry name" value="FAD_binding_3"/>
    <property type="match status" value="1"/>
</dbReference>
<dbReference type="Proteomes" id="UP000799778">
    <property type="component" value="Unassembled WGS sequence"/>
</dbReference>
<evidence type="ECO:0000256" key="5">
    <source>
        <dbReference type="ARBA" id="ARBA00023033"/>
    </source>
</evidence>
<keyword evidence="2" id="KW-0285">Flavoprotein</keyword>
<reference evidence="7" key="1">
    <citation type="journal article" date="2020" name="Stud. Mycol.">
        <title>101 Dothideomycetes genomes: a test case for predicting lifestyles and emergence of pathogens.</title>
        <authorList>
            <person name="Haridas S."/>
            <person name="Albert R."/>
            <person name="Binder M."/>
            <person name="Bloem J."/>
            <person name="Labutti K."/>
            <person name="Salamov A."/>
            <person name="Andreopoulos B."/>
            <person name="Baker S."/>
            <person name="Barry K."/>
            <person name="Bills G."/>
            <person name="Bluhm B."/>
            <person name="Cannon C."/>
            <person name="Castanera R."/>
            <person name="Culley D."/>
            <person name="Daum C."/>
            <person name="Ezra D."/>
            <person name="Gonzalez J."/>
            <person name="Henrissat B."/>
            <person name="Kuo A."/>
            <person name="Liang C."/>
            <person name="Lipzen A."/>
            <person name="Lutzoni F."/>
            <person name="Magnuson J."/>
            <person name="Mondo S."/>
            <person name="Nolan M."/>
            <person name="Ohm R."/>
            <person name="Pangilinan J."/>
            <person name="Park H.-J."/>
            <person name="Ramirez L."/>
            <person name="Alfaro M."/>
            <person name="Sun H."/>
            <person name="Tritt A."/>
            <person name="Yoshinaga Y."/>
            <person name="Zwiers L.-H."/>
            <person name="Turgeon B."/>
            <person name="Goodwin S."/>
            <person name="Spatafora J."/>
            <person name="Crous P."/>
            <person name="Grigoriev I."/>
        </authorList>
    </citation>
    <scope>NUCLEOTIDE SEQUENCE</scope>
    <source>
        <strain evidence="7">CBS 175.79</strain>
    </source>
</reference>
<dbReference type="SUPFAM" id="SSF51905">
    <property type="entry name" value="FAD/NAD(P)-binding domain"/>
    <property type="match status" value="1"/>
</dbReference>
<evidence type="ECO:0000256" key="3">
    <source>
        <dbReference type="ARBA" id="ARBA00022827"/>
    </source>
</evidence>
<sequence length="409" mass="45060">MGFDIVIIGAGIAGLGSAIALRNKGHQVTVLEATTELQPVGGIIVLQANANRILDGLGVYQALLPSCTKLPQGPSTRRYDNGEYLVKKPADFHEKEYGYPLWPLHRAELQRVLYNAAIDRGVAFRFGNRVVSIEDDDTSVSITLADSQRALKIAADVIVGADGVESQVRRSVGSDACSPIDSGMTVIRGFISEDTARLDPETAVLMEEIGLWCGPKASIAIMPVRLGENTLLGFDCCYRRDEVIDDEQGKEQCVKHLGQFYGEFDSVVQKVLFQAEDVRTWRLMEAKPSSWGGGMALEDGAVLAECLERAGHLKDISGALNMFQMIRQPRCTRVQEWSARKGRRATLPDGSEQMERDTNLKSFNGWMKLGATRNIGELPEPESPAWKPWLSGYDAVRVANRELDRIYGT</sequence>
<name>A0A6A5Y342_9PLEO</name>
<dbReference type="AlphaFoldDB" id="A0A6A5Y342"/>
<organism evidence="7 8">
    <name type="scientific">Aaosphaeria arxii CBS 175.79</name>
    <dbReference type="NCBI Taxonomy" id="1450172"/>
    <lineage>
        <taxon>Eukaryota</taxon>
        <taxon>Fungi</taxon>
        <taxon>Dikarya</taxon>
        <taxon>Ascomycota</taxon>
        <taxon>Pezizomycotina</taxon>
        <taxon>Dothideomycetes</taxon>
        <taxon>Pleosporomycetidae</taxon>
        <taxon>Pleosporales</taxon>
        <taxon>Pleosporales incertae sedis</taxon>
        <taxon>Aaosphaeria</taxon>
    </lineage>
</organism>
<dbReference type="InterPro" id="IPR036188">
    <property type="entry name" value="FAD/NAD-bd_sf"/>
</dbReference>
<evidence type="ECO:0000256" key="4">
    <source>
        <dbReference type="ARBA" id="ARBA00023002"/>
    </source>
</evidence>
<evidence type="ECO:0000256" key="1">
    <source>
        <dbReference type="ARBA" id="ARBA00007992"/>
    </source>
</evidence>
<keyword evidence="3" id="KW-0274">FAD</keyword>
<dbReference type="GO" id="GO:0004497">
    <property type="term" value="F:monooxygenase activity"/>
    <property type="evidence" value="ECO:0007669"/>
    <property type="project" value="UniProtKB-KW"/>
</dbReference>
<gene>
    <name evidence="7" type="ORF">BU24DRAFT_458920</name>
</gene>
<protein>
    <submittedName>
        <fullName evidence="7">FAD/NAD(P)-binding domain-containing protein</fullName>
    </submittedName>
</protein>
<dbReference type="GO" id="GO:0071949">
    <property type="term" value="F:FAD binding"/>
    <property type="evidence" value="ECO:0007669"/>
    <property type="project" value="InterPro"/>
</dbReference>
<evidence type="ECO:0000313" key="7">
    <source>
        <dbReference type="EMBL" id="KAF2019220.1"/>
    </source>
</evidence>
<dbReference type="EMBL" id="ML978067">
    <property type="protein sequence ID" value="KAF2019220.1"/>
    <property type="molecule type" value="Genomic_DNA"/>
</dbReference>
<dbReference type="RefSeq" id="XP_033387559.1">
    <property type="nucleotide sequence ID" value="XM_033531678.1"/>
</dbReference>
<feature type="domain" description="FAD-binding" evidence="6">
    <location>
        <begin position="4"/>
        <end position="176"/>
    </location>
</feature>
<dbReference type="Gene3D" id="3.50.50.60">
    <property type="entry name" value="FAD/NAD(P)-binding domain"/>
    <property type="match status" value="1"/>
</dbReference>
<evidence type="ECO:0000313" key="8">
    <source>
        <dbReference type="Proteomes" id="UP000799778"/>
    </source>
</evidence>
<dbReference type="PANTHER" id="PTHR13789">
    <property type="entry name" value="MONOOXYGENASE"/>
    <property type="match status" value="1"/>
</dbReference>
<proteinExistence type="inferred from homology"/>
<dbReference type="GeneID" id="54289075"/>
<dbReference type="InterPro" id="IPR050493">
    <property type="entry name" value="FAD-dep_Monooxygenase_BioMet"/>
</dbReference>
<dbReference type="InterPro" id="IPR002938">
    <property type="entry name" value="FAD-bd"/>
</dbReference>
<evidence type="ECO:0000259" key="6">
    <source>
        <dbReference type="Pfam" id="PF01494"/>
    </source>
</evidence>
<dbReference type="OrthoDB" id="16820at2759"/>
<accession>A0A6A5Y342</accession>